<dbReference type="Proteomes" id="UP000523087">
    <property type="component" value="Unassembled WGS sequence"/>
</dbReference>
<name>A0A7V9Z6F7_9BACL</name>
<dbReference type="InterPro" id="IPR026838">
    <property type="entry name" value="YheC/D"/>
</dbReference>
<gene>
    <name evidence="1" type="ORF">HNR31_001554</name>
</gene>
<evidence type="ECO:0000313" key="1">
    <source>
        <dbReference type="EMBL" id="MBA2874783.1"/>
    </source>
</evidence>
<evidence type="ECO:0000313" key="2">
    <source>
        <dbReference type="Proteomes" id="UP000523087"/>
    </source>
</evidence>
<dbReference type="SUPFAM" id="SSF56059">
    <property type="entry name" value="Glutathione synthetase ATP-binding domain-like"/>
    <property type="match status" value="1"/>
</dbReference>
<organism evidence="1 2">
    <name type="scientific">Thermaerobacillus caldiproteolyticus</name>
    <dbReference type="NCBI Taxonomy" id="247480"/>
    <lineage>
        <taxon>Bacteria</taxon>
        <taxon>Bacillati</taxon>
        <taxon>Bacillota</taxon>
        <taxon>Bacilli</taxon>
        <taxon>Bacillales</taxon>
        <taxon>Anoxybacillaceae</taxon>
        <taxon>Thermaerobacillus</taxon>
    </lineage>
</organism>
<keyword evidence="2" id="KW-1185">Reference proteome</keyword>
<protein>
    <recommendedName>
        <fullName evidence="3">YheC/YheD family protein</fullName>
    </recommendedName>
</protein>
<evidence type="ECO:0008006" key="3">
    <source>
        <dbReference type="Google" id="ProtNLM"/>
    </source>
</evidence>
<dbReference type="EMBL" id="JACDUT010000004">
    <property type="protein sequence ID" value="MBA2874783.1"/>
    <property type="molecule type" value="Genomic_DNA"/>
</dbReference>
<dbReference type="Pfam" id="PF14398">
    <property type="entry name" value="ATPgrasp_YheCD"/>
    <property type="match status" value="1"/>
</dbReference>
<reference evidence="1 2" key="1">
    <citation type="submission" date="2020-07" db="EMBL/GenBank/DDBJ databases">
        <title>Genomic Encyclopedia of Type Strains, Phase IV (KMG-IV): sequencing the most valuable type-strain genomes for metagenomic binning, comparative biology and taxonomic classification.</title>
        <authorList>
            <person name="Goeker M."/>
        </authorList>
    </citation>
    <scope>NUCLEOTIDE SEQUENCE [LARGE SCALE GENOMIC DNA]</scope>
    <source>
        <strain evidence="1 2">DSM 15730</strain>
    </source>
</reference>
<proteinExistence type="predicted"/>
<dbReference type="AlphaFoldDB" id="A0A7V9Z6F7"/>
<comment type="caution">
    <text evidence="1">The sequence shown here is derived from an EMBL/GenBank/DDBJ whole genome shotgun (WGS) entry which is preliminary data.</text>
</comment>
<sequence length="355" mass="40750">MISLGFLTVYEYQEHDYVTEIAKRAHHYGISVYRFTPLSIDPLTEKVNGERFDDESQSWISCMFDIPSLLYDRCFYRSDDRSKKSKPIVQWLKNRPDVTFLGHGFPNKWELYQSVSNHPILSFYTPKTAQLHSANDLTRMLRNEKAVICKPEQGSRGRGIYIVKKAGKQLHVIDAFGDTILHVNTRQTLNHWLDSLHSTSPYLIQPLFSFQTDEGNPFDLRFLLQKNEHGQWVERGRGVRIGNTGTFVANISAGATIYPFSEWVHHLSPHKRLLIADGIDTILRSLPPYLEQQFGPLFELGLDIGVTGDGAVWIIDMNSKPGRKIVTETAPHESETLYHSPLRYCQFLAKEVNIQ</sequence>
<dbReference type="RefSeq" id="WP_181555654.1">
    <property type="nucleotide sequence ID" value="NZ_JACDUT010000004.1"/>
</dbReference>
<accession>A0A7V9Z6F7</accession>